<feature type="compositionally biased region" description="Polar residues" evidence="1">
    <location>
        <begin position="273"/>
        <end position="284"/>
    </location>
</feature>
<gene>
    <name evidence="2" type="ORF">LACBIDRAFT_321921</name>
</gene>
<dbReference type="OrthoDB" id="3269456at2759"/>
<dbReference type="KEGG" id="lbc:LACBIDRAFT_321921"/>
<dbReference type="InParanoid" id="B0CUM7"/>
<dbReference type="HOGENOM" id="CLU_067622_1_2_1"/>
<dbReference type="EMBL" id="DS547092">
    <property type="protein sequence ID" value="EDR14117.1"/>
    <property type="molecule type" value="Genomic_DNA"/>
</dbReference>
<dbReference type="GeneID" id="6070491"/>
<accession>B0CUM7</accession>
<evidence type="ECO:0000313" key="2">
    <source>
        <dbReference type="EMBL" id="EDR14117.1"/>
    </source>
</evidence>
<evidence type="ECO:0000313" key="3">
    <source>
        <dbReference type="Proteomes" id="UP000001194"/>
    </source>
</evidence>
<evidence type="ECO:0000256" key="1">
    <source>
        <dbReference type="SAM" id="MobiDB-lite"/>
    </source>
</evidence>
<feature type="region of interest" description="Disordered" evidence="1">
    <location>
        <begin position="258"/>
        <end position="326"/>
    </location>
</feature>
<dbReference type="Proteomes" id="UP000001194">
    <property type="component" value="Unassembled WGS sequence"/>
</dbReference>
<proteinExistence type="predicted"/>
<name>B0CUM7_LACBS</name>
<reference evidence="2 3" key="1">
    <citation type="journal article" date="2008" name="Nature">
        <title>The genome of Laccaria bicolor provides insights into mycorrhizal symbiosis.</title>
        <authorList>
            <person name="Martin F."/>
            <person name="Aerts A."/>
            <person name="Ahren D."/>
            <person name="Brun A."/>
            <person name="Danchin E.G.J."/>
            <person name="Duchaussoy F."/>
            <person name="Gibon J."/>
            <person name="Kohler A."/>
            <person name="Lindquist E."/>
            <person name="Pereda V."/>
            <person name="Salamov A."/>
            <person name="Shapiro H.J."/>
            <person name="Wuyts J."/>
            <person name="Blaudez D."/>
            <person name="Buee M."/>
            <person name="Brokstein P."/>
            <person name="Canbaeck B."/>
            <person name="Cohen D."/>
            <person name="Courty P.E."/>
            <person name="Coutinho P.M."/>
            <person name="Delaruelle C."/>
            <person name="Detter J.C."/>
            <person name="Deveau A."/>
            <person name="DiFazio S."/>
            <person name="Duplessis S."/>
            <person name="Fraissinet-Tachet L."/>
            <person name="Lucic E."/>
            <person name="Frey-Klett P."/>
            <person name="Fourrey C."/>
            <person name="Feussner I."/>
            <person name="Gay G."/>
            <person name="Grimwood J."/>
            <person name="Hoegger P.J."/>
            <person name="Jain P."/>
            <person name="Kilaru S."/>
            <person name="Labbe J."/>
            <person name="Lin Y.C."/>
            <person name="Legue V."/>
            <person name="Le Tacon F."/>
            <person name="Marmeisse R."/>
            <person name="Melayah D."/>
            <person name="Montanini B."/>
            <person name="Muratet M."/>
            <person name="Nehls U."/>
            <person name="Niculita-Hirzel H."/>
            <person name="Oudot-Le Secq M.P."/>
            <person name="Peter M."/>
            <person name="Quesneville H."/>
            <person name="Rajashekar B."/>
            <person name="Reich M."/>
            <person name="Rouhier N."/>
            <person name="Schmutz J."/>
            <person name="Yin T."/>
            <person name="Chalot M."/>
            <person name="Henrissat B."/>
            <person name="Kuees U."/>
            <person name="Lucas S."/>
            <person name="Van de Peer Y."/>
            <person name="Podila G.K."/>
            <person name="Polle A."/>
            <person name="Pukkila P.J."/>
            <person name="Richardson P.M."/>
            <person name="Rouze P."/>
            <person name="Sanders I.R."/>
            <person name="Stajich J.E."/>
            <person name="Tunlid A."/>
            <person name="Tuskan G."/>
            <person name="Grigoriev I.V."/>
        </authorList>
    </citation>
    <scope>NUCLEOTIDE SEQUENCE [LARGE SCALE GENOMIC DNA]</scope>
    <source>
        <strain evidence="3">S238N-H82 / ATCC MYA-4686</strain>
    </source>
</reference>
<dbReference type="RefSeq" id="XP_001874676.1">
    <property type="nucleotide sequence ID" value="XM_001874641.1"/>
</dbReference>
<organism evidence="3">
    <name type="scientific">Laccaria bicolor (strain S238N-H82 / ATCC MYA-4686)</name>
    <name type="common">Bicoloured deceiver</name>
    <name type="synonym">Laccaria laccata var. bicolor</name>
    <dbReference type="NCBI Taxonomy" id="486041"/>
    <lineage>
        <taxon>Eukaryota</taxon>
        <taxon>Fungi</taxon>
        <taxon>Dikarya</taxon>
        <taxon>Basidiomycota</taxon>
        <taxon>Agaricomycotina</taxon>
        <taxon>Agaricomycetes</taxon>
        <taxon>Agaricomycetidae</taxon>
        <taxon>Agaricales</taxon>
        <taxon>Agaricineae</taxon>
        <taxon>Hydnangiaceae</taxon>
        <taxon>Laccaria</taxon>
    </lineage>
</organism>
<dbReference type="AlphaFoldDB" id="B0CUM7"/>
<feature type="compositionally biased region" description="Basic and acidic residues" evidence="1">
    <location>
        <begin position="313"/>
        <end position="326"/>
    </location>
</feature>
<keyword evidence="3" id="KW-1185">Reference proteome</keyword>
<sequence>MAVRKDRQIKQRHREIQKNAGKYYSQKIRHYRTLYCIALSELIDYYRSVGDLLEAVIDARTTKGPGVVQLAYFNTENGMSEFCSVEEVERPRCLKLTKTNIDDNNREEVVLRIQGIICGSSLPPVKQPFKICPNKFKPHNIHVFERSLPHNTMEEWVPSYYETFEALDMGNRYFTDRRDINGDTPISFGTEIDPDNILTDALSNEFVHLQENKVEYYEAQQGSDSVIRYYKINPTKIRTGDIVEAQVSFVAIPLKQKKYKSTTSKPASPDYPMQNNTYEKQNASIARRMSRGAEPRRASQSLKRKIGYEEDEVHNTREKLSRMHLD</sequence>
<protein>
    <submittedName>
        <fullName evidence="2">Predicted protein</fullName>
    </submittedName>
</protein>